<keyword evidence="3" id="KW-1185">Reference proteome</keyword>
<feature type="compositionally biased region" description="Basic and acidic residues" evidence="1">
    <location>
        <begin position="82"/>
        <end position="94"/>
    </location>
</feature>
<dbReference type="Proteomes" id="UP001201812">
    <property type="component" value="Unassembled WGS sequence"/>
</dbReference>
<feature type="region of interest" description="Disordered" evidence="1">
    <location>
        <begin position="1"/>
        <end position="192"/>
    </location>
</feature>
<evidence type="ECO:0000256" key="1">
    <source>
        <dbReference type="SAM" id="MobiDB-lite"/>
    </source>
</evidence>
<comment type="caution">
    <text evidence="2">The sequence shown here is derived from an EMBL/GenBank/DDBJ whole genome shotgun (WGS) entry which is preliminary data.</text>
</comment>
<organism evidence="2 3">
    <name type="scientific">Ditylenchus destructor</name>
    <dbReference type="NCBI Taxonomy" id="166010"/>
    <lineage>
        <taxon>Eukaryota</taxon>
        <taxon>Metazoa</taxon>
        <taxon>Ecdysozoa</taxon>
        <taxon>Nematoda</taxon>
        <taxon>Chromadorea</taxon>
        <taxon>Rhabditida</taxon>
        <taxon>Tylenchina</taxon>
        <taxon>Tylenchomorpha</taxon>
        <taxon>Sphaerularioidea</taxon>
        <taxon>Anguinidae</taxon>
        <taxon>Anguininae</taxon>
        <taxon>Ditylenchus</taxon>
    </lineage>
</organism>
<reference evidence="2" key="1">
    <citation type="submission" date="2022-01" db="EMBL/GenBank/DDBJ databases">
        <title>Genome Sequence Resource for Two Populations of Ditylenchus destructor, the Migratory Endoparasitic Phytonematode.</title>
        <authorList>
            <person name="Zhang H."/>
            <person name="Lin R."/>
            <person name="Xie B."/>
        </authorList>
    </citation>
    <scope>NUCLEOTIDE SEQUENCE</scope>
    <source>
        <strain evidence="2">BazhouSP</strain>
    </source>
</reference>
<feature type="compositionally biased region" description="Basic and acidic residues" evidence="1">
    <location>
        <begin position="176"/>
        <end position="186"/>
    </location>
</feature>
<dbReference type="EMBL" id="JAKKPZ010000832">
    <property type="protein sequence ID" value="KAI1692062.1"/>
    <property type="molecule type" value="Genomic_DNA"/>
</dbReference>
<accession>A0AAD4MJ17</accession>
<evidence type="ECO:0000313" key="3">
    <source>
        <dbReference type="Proteomes" id="UP001201812"/>
    </source>
</evidence>
<dbReference type="AlphaFoldDB" id="A0AAD4MJ17"/>
<sequence>MPLRSTTRTSVPSSQQTKPSNTEGYQKKIAIAIRTGAGLRSGPLVPSGAPACPGGRTDCRSTPARRGSPRRRCAGHRCWSGEMRRRLQPERPDQVEAAADQQRRDQDDPYPGQPAGKIFLPAPAPFEPLFDRSRDPVAGENEEQDDRGVREAGDEIADLGPERRVAMIVGDGEMPGVRERDDRGQHESAASI</sequence>
<evidence type="ECO:0000313" key="2">
    <source>
        <dbReference type="EMBL" id="KAI1692062.1"/>
    </source>
</evidence>
<feature type="compositionally biased region" description="Polar residues" evidence="1">
    <location>
        <begin position="1"/>
        <end position="24"/>
    </location>
</feature>
<gene>
    <name evidence="2" type="ORF">DdX_21457</name>
</gene>
<protein>
    <submittedName>
        <fullName evidence="2">Uncharacterized protein</fullName>
    </submittedName>
</protein>
<proteinExistence type="predicted"/>
<name>A0AAD4MJ17_9BILA</name>